<evidence type="ECO:0000256" key="6">
    <source>
        <dbReference type="ARBA" id="ARBA00015850"/>
    </source>
</evidence>
<feature type="transmembrane region" description="Helical" evidence="19">
    <location>
        <begin position="138"/>
        <end position="157"/>
    </location>
</feature>
<evidence type="ECO:0000256" key="19">
    <source>
        <dbReference type="HAMAP-Rule" id="MF_00719"/>
    </source>
</evidence>
<proteinExistence type="inferred from homology"/>
<evidence type="ECO:0000256" key="14">
    <source>
        <dbReference type="ARBA" id="ARBA00025228"/>
    </source>
</evidence>
<keyword evidence="9 19" id="KW-0808">Transferase</keyword>
<evidence type="ECO:0000256" key="11">
    <source>
        <dbReference type="ARBA" id="ARBA00022842"/>
    </source>
</evidence>
<feature type="transmembrane region" description="Helical" evidence="19">
    <location>
        <begin position="108"/>
        <end position="132"/>
    </location>
</feature>
<name>A0A1E5XUX3_9HYPH</name>
<evidence type="ECO:0000256" key="3">
    <source>
        <dbReference type="ARBA" id="ARBA00004663"/>
    </source>
</evidence>
<evidence type="ECO:0000256" key="15">
    <source>
        <dbReference type="ARBA" id="ARBA00032605"/>
    </source>
</evidence>
<dbReference type="GO" id="GO:0051073">
    <property type="term" value="F:adenosylcobinamide-GDP ribazoletransferase activity"/>
    <property type="evidence" value="ECO:0007669"/>
    <property type="project" value="UniProtKB-UniRule"/>
</dbReference>
<dbReference type="UniPathway" id="UPA00148">
    <property type="reaction ID" value="UER00238"/>
</dbReference>
<keyword evidence="7 19" id="KW-1003">Cell membrane</keyword>
<comment type="pathway">
    <text evidence="3 19">Cofactor biosynthesis; adenosylcobalamin biosynthesis; adenosylcobalamin from cob(II)yrinate a,c-diamide: step 7/7.</text>
</comment>
<comment type="function">
    <text evidence="14 19">Joins adenosylcobinamide-GDP and alpha-ribazole to generate adenosylcobalamin (Ado-cobalamin). Also synthesizes adenosylcobalamin 5'-phosphate from adenosylcobinamide-GDP and alpha-ribazole 5'-phosphate.</text>
</comment>
<evidence type="ECO:0000256" key="9">
    <source>
        <dbReference type="ARBA" id="ARBA00022679"/>
    </source>
</evidence>
<feature type="transmembrane region" description="Helical" evidence="19">
    <location>
        <begin position="60"/>
        <end position="78"/>
    </location>
</feature>
<evidence type="ECO:0000313" key="21">
    <source>
        <dbReference type="Proteomes" id="UP000095463"/>
    </source>
</evidence>
<comment type="cofactor">
    <cofactor evidence="1 19">
        <name>Mg(2+)</name>
        <dbReference type="ChEBI" id="CHEBI:18420"/>
    </cofactor>
</comment>
<keyword evidence="8 19" id="KW-0169">Cobalamin biosynthesis</keyword>
<keyword evidence="13 19" id="KW-0472">Membrane</keyword>
<dbReference type="HAMAP" id="MF_00719">
    <property type="entry name" value="CobS"/>
    <property type="match status" value="1"/>
</dbReference>
<dbReference type="Proteomes" id="UP000095463">
    <property type="component" value="Unassembled WGS sequence"/>
</dbReference>
<dbReference type="AlphaFoldDB" id="A0A1E5XUX3"/>
<dbReference type="EC" id="2.7.8.26" evidence="5 19"/>
<evidence type="ECO:0000256" key="12">
    <source>
        <dbReference type="ARBA" id="ARBA00022989"/>
    </source>
</evidence>
<protein>
    <recommendedName>
        <fullName evidence="6 19">Adenosylcobinamide-GDP ribazoletransferase</fullName>
        <ecNumber evidence="5 19">2.7.8.26</ecNumber>
    </recommendedName>
    <alternativeName>
        <fullName evidence="16 19">Cobalamin synthase</fullName>
    </alternativeName>
    <alternativeName>
        <fullName evidence="15 19">Cobalamin-5'-phosphate synthase</fullName>
    </alternativeName>
</protein>
<feature type="transmembrane region" description="Helical" evidence="19">
    <location>
        <begin position="30"/>
        <end position="54"/>
    </location>
</feature>
<keyword evidence="21" id="KW-1185">Reference proteome</keyword>
<dbReference type="EMBL" id="LAJE02000074">
    <property type="protein sequence ID" value="OEO32384.1"/>
    <property type="molecule type" value="Genomic_DNA"/>
</dbReference>
<feature type="transmembrane region" description="Helical" evidence="19">
    <location>
        <begin position="232"/>
        <end position="251"/>
    </location>
</feature>
<dbReference type="GO" id="GO:0005886">
    <property type="term" value="C:plasma membrane"/>
    <property type="evidence" value="ECO:0007669"/>
    <property type="project" value="UniProtKB-SubCell"/>
</dbReference>
<reference evidence="20 21" key="1">
    <citation type="journal article" date="2015" name="Genome Announc.">
        <title>Genome Assemblies of Three Soil-Associated Devosia species: D. insulae, D. limi, and D. soli.</title>
        <authorList>
            <person name="Hassan Y.I."/>
            <person name="Lepp D."/>
            <person name="Zhou T."/>
        </authorList>
    </citation>
    <scope>NUCLEOTIDE SEQUENCE [LARGE SCALE GENOMIC DNA]</scope>
    <source>
        <strain evidence="20 21">DS-56</strain>
    </source>
</reference>
<evidence type="ECO:0000256" key="4">
    <source>
        <dbReference type="ARBA" id="ARBA00010561"/>
    </source>
</evidence>
<keyword evidence="11 19" id="KW-0460">Magnesium</keyword>
<comment type="caution">
    <text evidence="20">The sequence shown here is derived from an EMBL/GenBank/DDBJ whole genome shotgun (WGS) entry which is preliminary data.</text>
</comment>
<feature type="transmembrane region" description="Helical" evidence="19">
    <location>
        <begin position="201"/>
        <end position="220"/>
    </location>
</feature>
<dbReference type="InterPro" id="IPR003805">
    <property type="entry name" value="CobS"/>
</dbReference>
<feature type="transmembrane region" description="Helical" evidence="19">
    <location>
        <begin position="178"/>
        <end position="195"/>
    </location>
</feature>
<evidence type="ECO:0000256" key="1">
    <source>
        <dbReference type="ARBA" id="ARBA00001946"/>
    </source>
</evidence>
<gene>
    <name evidence="19" type="primary">cobS</name>
    <name evidence="20" type="ORF">VW23_012120</name>
</gene>
<evidence type="ECO:0000256" key="18">
    <source>
        <dbReference type="ARBA" id="ARBA00049504"/>
    </source>
</evidence>
<evidence type="ECO:0000256" key="5">
    <source>
        <dbReference type="ARBA" id="ARBA00013200"/>
    </source>
</evidence>
<keyword evidence="10 19" id="KW-0812">Transmembrane</keyword>
<comment type="catalytic activity">
    <reaction evidence="18 19">
        <text>alpha-ribazole 5'-phosphate + adenosylcob(III)inamide-GDP = adenosylcob(III)alamin 5'-phosphate + GMP + H(+)</text>
        <dbReference type="Rhea" id="RHEA:23560"/>
        <dbReference type="ChEBI" id="CHEBI:15378"/>
        <dbReference type="ChEBI" id="CHEBI:57918"/>
        <dbReference type="ChEBI" id="CHEBI:58115"/>
        <dbReference type="ChEBI" id="CHEBI:60487"/>
        <dbReference type="ChEBI" id="CHEBI:60493"/>
        <dbReference type="EC" id="2.7.8.26"/>
    </reaction>
</comment>
<evidence type="ECO:0000256" key="10">
    <source>
        <dbReference type="ARBA" id="ARBA00022692"/>
    </source>
</evidence>
<dbReference type="PANTHER" id="PTHR34148:SF1">
    <property type="entry name" value="ADENOSYLCOBINAMIDE-GDP RIBAZOLETRANSFERASE"/>
    <property type="match status" value="1"/>
</dbReference>
<comment type="subcellular location">
    <subcellularLocation>
        <location evidence="2 19">Cell membrane</location>
        <topology evidence="2 19">Multi-pass membrane protein</topology>
    </subcellularLocation>
</comment>
<dbReference type="GO" id="GO:0008818">
    <property type="term" value="F:cobalamin 5'-phosphate synthase activity"/>
    <property type="evidence" value="ECO:0007669"/>
    <property type="project" value="UniProtKB-UniRule"/>
</dbReference>
<comment type="similarity">
    <text evidence="4 19">Belongs to the CobS family.</text>
</comment>
<dbReference type="GO" id="GO:0009236">
    <property type="term" value="P:cobalamin biosynthetic process"/>
    <property type="evidence" value="ECO:0007669"/>
    <property type="project" value="UniProtKB-UniRule"/>
</dbReference>
<evidence type="ECO:0000256" key="16">
    <source>
        <dbReference type="ARBA" id="ARBA00032853"/>
    </source>
</evidence>
<accession>A0A1E5XUX3</accession>
<comment type="catalytic activity">
    <reaction evidence="17 19">
        <text>alpha-ribazole + adenosylcob(III)inamide-GDP = adenosylcob(III)alamin + GMP + H(+)</text>
        <dbReference type="Rhea" id="RHEA:16049"/>
        <dbReference type="ChEBI" id="CHEBI:10329"/>
        <dbReference type="ChEBI" id="CHEBI:15378"/>
        <dbReference type="ChEBI" id="CHEBI:18408"/>
        <dbReference type="ChEBI" id="CHEBI:58115"/>
        <dbReference type="ChEBI" id="CHEBI:60487"/>
        <dbReference type="EC" id="2.7.8.26"/>
    </reaction>
</comment>
<organism evidence="20 21">
    <name type="scientific">Devosia insulae DS-56</name>
    <dbReference type="NCBI Taxonomy" id="1116389"/>
    <lineage>
        <taxon>Bacteria</taxon>
        <taxon>Pseudomonadati</taxon>
        <taxon>Pseudomonadota</taxon>
        <taxon>Alphaproteobacteria</taxon>
        <taxon>Hyphomicrobiales</taxon>
        <taxon>Devosiaceae</taxon>
        <taxon>Devosia</taxon>
    </lineage>
</organism>
<dbReference type="Pfam" id="PF02654">
    <property type="entry name" value="CobS"/>
    <property type="match status" value="1"/>
</dbReference>
<keyword evidence="12 19" id="KW-1133">Transmembrane helix</keyword>
<evidence type="ECO:0000256" key="8">
    <source>
        <dbReference type="ARBA" id="ARBA00022573"/>
    </source>
</evidence>
<evidence type="ECO:0000256" key="13">
    <source>
        <dbReference type="ARBA" id="ARBA00023136"/>
    </source>
</evidence>
<dbReference type="PANTHER" id="PTHR34148">
    <property type="entry name" value="ADENOSYLCOBINAMIDE-GDP RIBAZOLETRANSFERASE"/>
    <property type="match status" value="1"/>
</dbReference>
<evidence type="ECO:0000313" key="20">
    <source>
        <dbReference type="EMBL" id="OEO32384.1"/>
    </source>
</evidence>
<evidence type="ECO:0000256" key="17">
    <source>
        <dbReference type="ARBA" id="ARBA00048623"/>
    </source>
</evidence>
<evidence type="ECO:0000256" key="2">
    <source>
        <dbReference type="ARBA" id="ARBA00004651"/>
    </source>
</evidence>
<sequence length="252" mass="25705">MADDLIMGLRFFSRLPTGDSPFEQPNLNRIAVGLSFTSVAIGFLPALLMMLAAWLGVPSYFAAALGVAAMLVATGAMADDALADSADGLIGGATIERRLEIMKDSRHGTYGVAAIGLYLLLRVTAIGAVAAYNPLAAAAIWLASTVIGRSASLWVSVALPNAREGGASASVGRVSRRAFFGGMGFAVLLAFVLAAPFTSVVAVILSLAAAAGVAAVWVWTCRKLIGGQTGDLIGALQALIEVAGLTGLLVVV</sequence>
<evidence type="ECO:0000256" key="7">
    <source>
        <dbReference type="ARBA" id="ARBA00022475"/>
    </source>
</evidence>